<proteinExistence type="predicted"/>
<feature type="compositionally biased region" description="Basic residues" evidence="1">
    <location>
        <begin position="27"/>
        <end position="38"/>
    </location>
</feature>
<feature type="transmembrane region" description="Helical" evidence="2">
    <location>
        <begin position="147"/>
        <end position="170"/>
    </location>
</feature>
<keyword evidence="2" id="KW-0472">Membrane</keyword>
<evidence type="ECO:0000313" key="3">
    <source>
        <dbReference type="EMBL" id="JAD81277.1"/>
    </source>
</evidence>
<organism evidence="3">
    <name type="scientific">Arundo donax</name>
    <name type="common">Giant reed</name>
    <name type="synonym">Donax arundinaceus</name>
    <dbReference type="NCBI Taxonomy" id="35708"/>
    <lineage>
        <taxon>Eukaryota</taxon>
        <taxon>Viridiplantae</taxon>
        <taxon>Streptophyta</taxon>
        <taxon>Embryophyta</taxon>
        <taxon>Tracheophyta</taxon>
        <taxon>Spermatophyta</taxon>
        <taxon>Magnoliopsida</taxon>
        <taxon>Liliopsida</taxon>
        <taxon>Poales</taxon>
        <taxon>Poaceae</taxon>
        <taxon>PACMAD clade</taxon>
        <taxon>Arundinoideae</taxon>
        <taxon>Arundineae</taxon>
        <taxon>Arundo</taxon>
    </lineage>
</organism>
<protein>
    <submittedName>
        <fullName evidence="3">Uncharacterized protein</fullName>
    </submittedName>
</protein>
<name>A0A0A9DBZ1_ARUDO</name>
<reference evidence="3" key="1">
    <citation type="submission" date="2014-09" db="EMBL/GenBank/DDBJ databases">
        <authorList>
            <person name="Magalhaes I.L.F."/>
            <person name="Oliveira U."/>
            <person name="Santos F.R."/>
            <person name="Vidigal T.H.D.A."/>
            <person name="Brescovit A.D."/>
            <person name="Santos A.J."/>
        </authorList>
    </citation>
    <scope>NUCLEOTIDE SEQUENCE</scope>
    <source>
        <tissue evidence="3">Shoot tissue taken approximately 20 cm above the soil surface</tissue>
    </source>
</reference>
<keyword evidence="2" id="KW-1133">Transmembrane helix</keyword>
<feature type="compositionally biased region" description="Polar residues" evidence="1">
    <location>
        <begin position="39"/>
        <end position="62"/>
    </location>
</feature>
<accession>A0A0A9DBZ1</accession>
<dbReference type="AlphaFoldDB" id="A0A0A9DBZ1"/>
<keyword evidence="2" id="KW-0812">Transmembrane</keyword>
<reference evidence="3" key="2">
    <citation type="journal article" date="2015" name="Data Brief">
        <title>Shoot transcriptome of the giant reed, Arundo donax.</title>
        <authorList>
            <person name="Barrero R.A."/>
            <person name="Guerrero F.D."/>
            <person name="Moolhuijzen P."/>
            <person name="Goolsby J.A."/>
            <person name="Tidwell J."/>
            <person name="Bellgard S.E."/>
            <person name="Bellgard M.I."/>
        </authorList>
    </citation>
    <scope>NUCLEOTIDE SEQUENCE</scope>
    <source>
        <tissue evidence="3">Shoot tissue taken approximately 20 cm above the soil surface</tissue>
    </source>
</reference>
<dbReference type="EMBL" id="GBRH01216618">
    <property type="protein sequence ID" value="JAD81277.1"/>
    <property type="molecule type" value="Transcribed_RNA"/>
</dbReference>
<feature type="region of interest" description="Disordered" evidence="1">
    <location>
        <begin position="1"/>
        <end position="62"/>
    </location>
</feature>
<sequence length="185" mass="20742">MKRNPRYLHHAGEHSSFLRIGSSNPTKRMKHGRAHPGRNTRNQQFSLGTKKSKVTSTLPDDSPVSLKSTPTIFPLYCSSDSWYSGFTRRTGTVTEYTVPRPASVEISTWTLSRDSISTNSDSASTTFSTIFFFASSLTSHLSENRIILSLCFAMFALEFSFMVGAGKIIFHANFRRSRNPMLTTL</sequence>
<evidence type="ECO:0000256" key="2">
    <source>
        <dbReference type="SAM" id="Phobius"/>
    </source>
</evidence>
<evidence type="ECO:0000256" key="1">
    <source>
        <dbReference type="SAM" id="MobiDB-lite"/>
    </source>
</evidence>